<feature type="domain" description="Protein kinase" evidence="8">
    <location>
        <begin position="1322"/>
        <end position="1575"/>
    </location>
</feature>
<dbReference type="InterPro" id="IPR008271">
    <property type="entry name" value="Ser/Thr_kinase_AS"/>
</dbReference>
<feature type="region of interest" description="Disordered" evidence="7">
    <location>
        <begin position="132"/>
        <end position="163"/>
    </location>
</feature>
<feature type="region of interest" description="Disordered" evidence="7">
    <location>
        <begin position="1612"/>
        <end position="1660"/>
    </location>
</feature>
<feature type="compositionally biased region" description="Low complexity" evidence="7">
    <location>
        <begin position="497"/>
        <end position="513"/>
    </location>
</feature>
<feature type="region of interest" description="Disordered" evidence="7">
    <location>
        <begin position="621"/>
        <end position="727"/>
    </location>
</feature>
<proteinExistence type="predicted"/>
<evidence type="ECO:0000313" key="12">
    <source>
        <dbReference type="Proteomes" id="UP000629468"/>
    </source>
</evidence>
<dbReference type="Pfam" id="PF00130">
    <property type="entry name" value="C1_1"/>
    <property type="match status" value="1"/>
</dbReference>
<reference evidence="11 12" key="1">
    <citation type="journal article" name="Sci. Rep.">
        <title>Telomere-to-telomere assembled and centromere annotated genomes of the two main subspecies of the button mushroom Agaricus bisporus reveal especially polymorphic chromosome ends.</title>
        <authorList>
            <person name="Sonnenberg A.S.M."/>
            <person name="Sedaghat-Telgerd N."/>
            <person name="Lavrijssen B."/>
            <person name="Ohm R.A."/>
            <person name="Hendrickx P.M."/>
            <person name="Scholtmeijer K."/>
            <person name="Baars J.J.P."/>
            <person name="van Peer A."/>
        </authorList>
    </citation>
    <scope>NUCLEOTIDE SEQUENCE [LARGE SCALE GENOMIC DNA]</scope>
    <source>
        <strain evidence="11 12">H119_p4</strain>
    </source>
</reference>
<feature type="compositionally biased region" description="Basic and acidic residues" evidence="7">
    <location>
        <begin position="1900"/>
        <end position="1915"/>
    </location>
</feature>
<evidence type="ECO:0000256" key="7">
    <source>
        <dbReference type="SAM" id="MobiDB-lite"/>
    </source>
</evidence>
<gene>
    <name evidence="11" type="ORF">Agabi119p4_6408</name>
</gene>
<keyword evidence="5 6" id="KW-0067">ATP-binding</keyword>
<dbReference type="InterPro" id="IPR036872">
    <property type="entry name" value="CH_dom_sf"/>
</dbReference>
<feature type="binding site" evidence="6">
    <location>
        <position position="1351"/>
    </location>
    <ligand>
        <name>ATP</name>
        <dbReference type="ChEBI" id="CHEBI:30616"/>
    </ligand>
</feature>
<evidence type="ECO:0000256" key="6">
    <source>
        <dbReference type="PROSITE-ProRule" id="PRU10141"/>
    </source>
</evidence>
<evidence type="ECO:0000256" key="1">
    <source>
        <dbReference type="ARBA" id="ARBA00012513"/>
    </source>
</evidence>
<keyword evidence="2" id="KW-0479">Metal-binding</keyword>
<keyword evidence="4" id="KW-0862">Zinc</keyword>
<feature type="region of interest" description="Disordered" evidence="7">
    <location>
        <begin position="765"/>
        <end position="802"/>
    </location>
</feature>
<feature type="compositionally biased region" description="Low complexity" evidence="7">
    <location>
        <begin position="1036"/>
        <end position="1045"/>
    </location>
</feature>
<dbReference type="CDD" id="cd00014">
    <property type="entry name" value="CH_SF"/>
    <property type="match status" value="1"/>
</dbReference>
<feature type="domain" description="Phorbol-ester/DAG-type" evidence="10">
    <location>
        <begin position="1663"/>
        <end position="1710"/>
    </location>
</feature>
<dbReference type="Gene3D" id="1.10.510.10">
    <property type="entry name" value="Transferase(Phosphotransferase) domain 1"/>
    <property type="match status" value="1"/>
</dbReference>
<feature type="compositionally biased region" description="Polar residues" evidence="7">
    <location>
        <begin position="385"/>
        <end position="394"/>
    </location>
</feature>
<feature type="compositionally biased region" description="Polar residues" evidence="7">
    <location>
        <begin position="413"/>
        <end position="423"/>
    </location>
</feature>
<feature type="compositionally biased region" description="Basic and acidic residues" evidence="7">
    <location>
        <begin position="1"/>
        <end position="15"/>
    </location>
</feature>
<dbReference type="SMART" id="SM00220">
    <property type="entry name" value="S_TKc"/>
    <property type="match status" value="1"/>
</dbReference>
<evidence type="ECO:0000259" key="8">
    <source>
        <dbReference type="PROSITE" id="PS50011"/>
    </source>
</evidence>
<feature type="compositionally biased region" description="Basic and acidic residues" evidence="7">
    <location>
        <begin position="964"/>
        <end position="995"/>
    </location>
</feature>
<dbReference type="EMBL" id="JABXXO010000009">
    <property type="protein sequence ID" value="KAF7770434.1"/>
    <property type="molecule type" value="Genomic_DNA"/>
</dbReference>
<protein>
    <recommendedName>
        <fullName evidence="1">non-specific serine/threonine protein kinase</fullName>
        <ecNumber evidence="1">2.7.11.1</ecNumber>
    </recommendedName>
</protein>
<dbReference type="GO" id="GO:0005737">
    <property type="term" value="C:cytoplasm"/>
    <property type="evidence" value="ECO:0007669"/>
    <property type="project" value="TreeGrafter"/>
</dbReference>
<dbReference type="Proteomes" id="UP000629468">
    <property type="component" value="Unassembled WGS sequence"/>
</dbReference>
<feature type="compositionally biased region" description="Low complexity" evidence="7">
    <location>
        <begin position="1858"/>
        <end position="1879"/>
    </location>
</feature>
<evidence type="ECO:0000313" key="11">
    <source>
        <dbReference type="EMBL" id="KAF7770434.1"/>
    </source>
</evidence>
<dbReference type="InterPro" id="IPR046349">
    <property type="entry name" value="C1-like_sf"/>
</dbReference>
<dbReference type="EC" id="2.7.11.1" evidence="1"/>
<dbReference type="SMART" id="SM00109">
    <property type="entry name" value="C1"/>
    <property type="match status" value="1"/>
</dbReference>
<dbReference type="SUPFAM" id="SSF57889">
    <property type="entry name" value="Cysteine-rich domain"/>
    <property type="match status" value="1"/>
</dbReference>
<feature type="region of interest" description="Disordered" evidence="7">
    <location>
        <begin position="1797"/>
        <end position="1933"/>
    </location>
</feature>
<comment type="caution">
    <text evidence="11">The sequence shown here is derived from an EMBL/GenBank/DDBJ whole genome shotgun (WGS) entry which is preliminary data.</text>
</comment>
<feature type="region of interest" description="Disordered" evidence="7">
    <location>
        <begin position="497"/>
        <end position="516"/>
    </location>
</feature>
<evidence type="ECO:0000256" key="5">
    <source>
        <dbReference type="ARBA" id="ARBA00022840"/>
    </source>
</evidence>
<dbReference type="InterPro" id="IPR001715">
    <property type="entry name" value="CH_dom"/>
</dbReference>
<dbReference type="InterPro" id="IPR011009">
    <property type="entry name" value="Kinase-like_dom_sf"/>
</dbReference>
<dbReference type="SUPFAM" id="SSF56112">
    <property type="entry name" value="Protein kinase-like (PK-like)"/>
    <property type="match status" value="1"/>
</dbReference>
<dbReference type="SUPFAM" id="SSF47576">
    <property type="entry name" value="Calponin-homology domain, CH-domain"/>
    <property type="match status" value="1"/>
</dbReference>
<feature type="compositionally biased region" description="Low complexity" evidence="7">
    <location>
        <begin position="185"/>
        <end position="210"/>
    </location>
</feature>
<sequence>METKREHRLGDDSNSTRHGRGAPGLALFSFALTFSGRPDLPSRRSRRPALLPWSMAIPSLPASPPLVLDGSSRTFTRLSSLKQTIRTATRSKKSPASEADDPAATITLKGKGKEVVTVEDVPKERDRMNVFGKLGTTFRRARKESSSQLSQGNSADHNDRAATRTTYTAPSLRGASLSSPALHLSSQALPSPKSQPSVLASSSGAAALVSPTRDRSKRVSLQPHSPETGSPVSRRERQTRNPSTRHRATKSNPPDPAPTLKNPPRGSSRHPDSQSPRPSMDTDSLPETPSPSPPAHRGRLVFAPPAARSESSTPRTARPISPLRARSPTHPRVLTPTTRGLTSSSTSHLPSSSPSHRRSSVDAPRRSSIDSSRRPSVDSPRRNSGETSRLSSRGSPVDRRVESPTPVRPRPISPQQRSYAQNRHYNISSASLISPSYNAEHRERIRKAASMLCKEMIRPPSFISRSDQAKRDWEAVEIRMQPLARLERVWGMSSISSSNNLNSSTSGISSNGSSGVGEERERRAFCEALRDGFVLCQLMNKLRGGNAVRPDPREDGFIKSSNVTRFLAGCASYGLGSEDLFQRDDLIEGTGESLARVAHTIITLIQFVETPAPSRIKWIKGASQRSKGASPTSSAVPGPYMRGSIGRAASSTPNLSPQSVSPRKRYSPPAGLPPLRSDSSEEALVSTSPLRPVHKSKDYRAGVNVLGSDSEMTTPGDLTDREGGRESVDNMEGEEVVVKSTPVAFVLKPPPKSPLRARTIRNRQERNDQEISEWARKAAVPSSSPTASRMRYEPGSPTALRHDLGLSRTDSVVAESTRASVGSSSFLGSPVGYGQSNESSYARQSVASTAMTDTTITTQVSSILDHSPRVGRSSDNNKFGTIRTMTTDLTSESPSIGRAEGADIVEESTDGNGKMDLMSLLTPPTPPPKGHRERRGSNTHGHAVDLTRVAEEPDESGLLSCRGKGKEKMRQRDPKGKTLIEESSTKGQKQREGKGGKGGGGEESEKAADRIHAVHLHKAKWPDDFLEAFQMRNPISRSPSPLNSDPLPPTHSYPTPVSRSVSPPSKLAIVDGGRRLSDSSEVACLAPRRPTHLSRHSLDTPGSGSSSSLLPKEASQLRRDVSPDGVRGASGSGSRLVVRRTSTNKSLLSQTRTSNNLSRYSPDVEGSESREKSPDGIRKERRGSSGIKPVPVPFPRGEHSNTPSPSPRTESVIKATRDASNLGAAESAKSSEATAQEKRPRPPRGRFQSEINGSSRVKLRPNSYDELGARPVRSRIESMVNLGRADAALASASDLMVRDSADGSAVRKTLVVKEEGKPPTHFQLGNCIGKGQFGSVYRALNLTTGQMVAVKRLRLEGLKEDEISTLMREVDLLKSLSHPGIVKYEGMTRDDDTLNIILEYAENGSLAHTLKAFGKLNEKLVASYVVKILEGLHYLHQSDVVHCDLKAANILTTKNGNVKLSDFGVSLNLRAVERQTQNDVAGTPNWMAPEVIELKGASTKSDIWSLGCTVIELLTGRPPYGEISNSMTVMFRIVEDEMPIPPGCSELLQDFLEQCFNKNPVMRPNAELLCEHPWLKNNWVALKDLRPQDSIPFLRRVSADLQKSDMTRYFAGLPESPTTTEFPRDVAGSPSPVPPASPVGKRTSNASIRPAPPVRDAEYHPSDHNFVKTTFSKPVVCRVCLENVKKSAVLCAECSLIAHSKCAPNAPPTCDLRSQLLLYAHYAEQGNPAGLYSNPLFDHPEIPCGPTAMSDIPYVAHNTPRTSFDTQHVHHSTSPIPSSPPTAFKFMAAFKRSRSSLTNEAASTSGTQAPDADNLDSRTAVPSTSVNKSGELHFEERPQLPRKNHAVLHKRSRERPRSYTSTSTGLSSLRSATTAAESLNSSTAETGRNVRVSGAGTTSSHDRTSSSGHKMEQARSRKTISIKTQAPSGVTSDVETNDFAELSTASSVLPGSLSLDTNRRTRSKHESKQSGNCIVQ</sequence>
<feature type="compositionally biased region" description="Low complexity" evidence="7">
    <location>
        <begin position="1101"/>
        <end position="1111"/>
    </location>
</feature>
<dbReference type="Pfam" id="PF00069">
    <property type="entry name" value="Pkinase"/>
    <property type="match status" value="1"/>
</dbReference>
<dbReference type="GO" id="GO:0046872">
    <property type="term" value="F:metal ion binding"/>
    <property type="evidence" value="ECO:0007669"/>
    <property type="project" value="UniProtKB-KW"/>
</dbReference>
<name>A0A8H7C9R7_AGABI</name>
<feature type="compositionally biased region" description="Basic and acidic residues" evidence="7">
    <location>
        <begin position="942"/>
        <end position="951"/>
    </location>
</feature>
<dbReference type="FunFam" id="3.30.200.20:FF:000042">
    <property type="entry name" value="Aurora kinase A"/>
    <property type="match status" value="1"/>
</dbReference>
<keyword evidence="3 6" id="KW-0547">Nucleotide-binding</keyword>
<feature type="domain" description="Calponin-homology (CH)" evidence="9">
    <location>
        <begin position="498"/>
        <end position="609"/>
    </location>
</feature>
<feature type="compositionally biased region" description="Polar residues" evidence="7">
    <location>
        <begin position="222"/>
        <end position="231"/>
    </location>
</feature>
<dbReference type="InterPro" id="IPR050629">
    <property type="entry name" value="STE20/SPS1-PAK"/>
</dbReference>
<feature type="compositionally biased region" description="Polar residues" evidence="7">
    <location>
        <begin position="1140"/>
        <end position="1159"/>
    </location>
</feature>
<evidence type="ECO:0000259" key="9">
    <source>
        <dbReference type="PROSITE" id="PS50021"/>
    </source>
</evidence>
<evidence type="ECO:0000256" key="4">
    <source>
        <dbReference type="ARBA" id="ARBA00022833"/>
    </source>
</evidence>
<feature type="compositionally biased region" description="Low complexity" evidence="7">
    <location>
        <begin position="1224"/>
        <end position="1234"/>
    </location>
</feature>
<feature type="compositionally biased region" description="Basic and acidic residues" evidence="7">
    <location>
        <begin position="359"/>
        <end position="384"/>
    </location>
</feature>
<feature type="compositionally biased region" description="Basic and acidic residues" evidence="7">
    <location>
        <begin position="1830"/>
        <end position="1839"/>
    </location>
</feature>
<dbReference type="CDD" id="cd00029">
    <property type="entry name" value="C1"/>
    <property type="match status" value="1"/>
</dbReference>
<evidence type="ECO:0000256" key="2">
    <source>
        <dbReference type="ARBA" id="ARBA00022723"/>
    </source>
</evidence>
<dbReference type="InterPro" id="IPR000719">
    <property type="entry name" value="Prot_kinase_dom"/>
</dbReference>
<dbReference type="Pfam" id="PF00307">
    <property type="entry name" value="CH"/>
    <property type="match status" value="1"/>
</dbReference>
<dbReference type="PROSITE" id="PS50081">
    <property type="entry name" value="ZF_DAG_PE_2"/>
    <property type="match status" value="1"/>
</dbReference>
<feature type="compositionally biased region" description="Basic residues" evidence="7">
    <location>
        <begin position="1840"/>
        <end position="1854"/>
    </location>
</feature>
<evidence type="ECO:0000259" key="10">
    <source>
        <dbReference type="PROSITE" id="PS50081"/>
    </source>
</evidence>
<feature type="compositionally biased region" description="Low complexity" evidence="7">
    <location>
        <begin position="1052"/>
        <end position="1065"/>
    </location>
</feature>
<feature type="compositionally biased region" description="Polar residues" evidence="7">
    <location>
        <begin position="649"/>
        <end position="661"/>
    </location>
</feature>
<feature type="compositionally biased region" description="Polar residues" evidence="7">
    <location>
        <begin position="273"/>
        <end position="287"/>
    </location>
</feature>
<feature type="compositionally biased region" description="Polar residues" evidence="7">
    <location>
        <begin position="623"/>
        <end position="635"/>
    </location>
</feature>
<dbReference type="Gene3D" id="1.10.418.10">
    <property type="entry name" value="Calponin-like domain"/>
    <property type="match status" value="1"/>
</dbReference>
<feature type="region of interest" description="Disordered" evidence="7">
    <location>
        <begin position="1032"/>
        <end position="1259"/>
    </location>
</feature>
<feature type="compositionally biased region" description="Polar residues" evidence="7">
    <location>
        <begin position="1919"/>
        <end position="1933"/>
    </location>
</feature>
<organism evidence="11 12">
    <name type="scientific">Agaricus bisporus var. burnettii</name>
    <dbReference type="NCBI Taxonomy" id="192524"/>
    <lineage>
        <taxon>Eukaryota</taxon>
        <taxon>Fungi</taxon>
        <taxon>Dikarya</taxon>
        <taxon>Basidiomycota</taxon>
        <taxon>Agaricomycotina</taxon>
        <taxon>Agaricomycetes</taxon>
        <taxon>Agaricomycetidae</taxon>
        <taxon>Agaricales</taxon>
        <taxon>Agaricineae</taxon>
        <taxon>Agaricaceae</taxon>
        <taxon>Agaricus</taxon>
    </lineage>
</organism>
<dbReference type="PROSITE" id="PS50011">
    <property type="entry name" value="PROTEIN_KINASE_DOM"/>
    <property type="match status" value="1"/>
</dbReference>
<feature type="compositionally biased region" description="Low complexity" evidence="7">
    <location>
        <begin position="341"/>
        <end position="354"/>
    </location>
</feature>
<evidence type="ECO:0000256" key="3">
    <source>
        <dbReference type="ARBA" id="ARBA00022741"/>
    </source>
</evidence>
<dbReference type="InterPro" id="IPR002219">
    <property type="entry name" value="PKC_DAG/PE"/>
</dbReference>
<dbReference type="CDD" id="cd06627">
    <property type="entry name" value="STKc_Cdc7_like"/>
    <property type="match status" value="1"/>
</dbReference>
<dbReference type="PRINTS" id="PR00888">
    <property type="entry name" value="SM22CALPONIN"/>
</dbReference>
<dbReference type="PROSITE" id="PS00107">
    <property type="entry name" value="PROTEIN_KINASE_ATP"/>
    <property type="match status" value="1"/>
</dbReference>
<dbReference type="GO" id="GO:0004674">
    <property type="term" value="F:protein serine/threonine kinase activity"/>
    <property type="evidence" value="ECO:0007669"/>
    <property type="project" value="UniProtKB-EC"/>
</dbReference>
<dbReference type="InterPro" id="IPR017441">
    <property type="entry name" value="Protein_kinase_ATP_BS"/>
</dbReference>
<feature type="compositionally biased region" description="Polar residues" evidence="7">
    <location>
        <begin position="146"/>
        <end position="155"/>
    </location>
</feature>
<dbReference type="PROSITE" id="PS00479">
    <property type="entry name" value="ZF_DAG_PE_1"/>
    <property type="match status" value="1"/>
</dbReference>
<feature type="region of interest" description="Disordered" evidence="7">
    <location>
        <begin position="908"/>
        <end position="1011"/>
    </location>
</feature>
<feature type="compositionally biased region" description="Basic and acidic residues" evidence="7">
    <location>
        <begin position="765"/>
        <end position="776"/>
    </location>
</feature>
<dbReference type="PROSITE" id="PS50021">
    <property type="entry name" value="CH"/>
    <property type="match status" value="1"/>
</dbReference>
<dbReference type="PANTHER" id="PTHR48012">
    <property type="entry name" value="STERILE20-LIKE KINASE, ISOFORM B-RELATED"/>
    <property type="match status" value="1"/>
</dbReference>
<dbReference type="PANTHER" id="PTHR48012:SF26">
    <property type="entry name" value="SERINE_THREONINE-PROTEIN KINASE DDB_G0283821-RELATED"/>
    <property type="match status" value="1"/>
</dbReference>
<feature type="region of interest" description="Disordered" evidence="7">
    <location>
        <begin position="1"/>
        <end position="22"/>
    </location>
</feature>
<feature type="compositionally biased region" description="Polar residues" evidence="7">
    <location>
        <begin position="1797"/>
        <end position="1808"/>
    </location>
</feature>
<feature type="compositionally biased region" description="Basic and acidic residues" evidence="7">
    <location>
        <begin position="718"/>
        <end position="727"/>
    </location>
</feature>
<feature type="compositionally biased region" description="Basic and acidic residues" evidence="7">
    <location>
        <begin position="1167"/>
        <end position="1178"/>
    </location>
</feature>
<feature type="region of interest" description="Disordered" evidence="7">
    <location>
        <begin position="1945"/>
        <end position="1976"/>
    </location>
</feature>
<accession>A0A8H7C9R7</accession>
<dbReference type="Gene3D" id="3.30.60.20">
    <property type="match status" value="1"/>
</dbReference>
<dbReference type="GO" id="GO:0005524">
    <property type="term" value="F:ATP binding"/>
    <property type="evidence" value="ECO:0007669"/>
    <property type="project" value="UniProtKB-UniRule"/>
</dbReference>
<feature type="compositionally biased region" description="Polar residues" evidence="7">
    <location>
        <begin position="1200"/>
        <end position="1209"/>
    </location>
</feature>
<dbReference type="PROSITE" id="PS00108">
    <property type="entry name" value="PROTEIN_KINASE_ST"/>
    <property type="match status" value="1"/>
</dbReference>
<feature type="region of interest" description="Disordered" evidence="7">
    <location>
        <begin position="185"/>
        <end position="423"/>
    </location>
</feature>
<dbReference type="InterPro" id="IPR003096">
    <property type="entry name" value="SM22_calponin"/>
</dbReference>